<evidence type="ECO:0000259" key="8">
    <source>
        <dbReference type="PROSITE" id="PS50111"/>
    </source>
</evidence>
<keyword evidence="7" id="KW-0472">Membrane</keyword>
<dbReference type="Gene3D" id="3.30.450.20">
    <property type="entry name" value="PAS domain"/>
    <property type="match status" value="1"/>
</dbReference>
<dbReference type="RefSeq" id="WP_175469629.1">
    <property type="nucleotide sequence ID" value="NZ_FMUX01000006.1"/>
</dbReference>
<gene>
    <name evidence="11" type="ORF">SAMN05216233_10665</name>
</gene>
<dbReference type="Proteomes" id="UP000198870">
    <property type="component" value="Unassembled WGS sequence"/>
</dbReference>
<keyword evidence="2" id="KW-1003">Cell membrane</keyword>
<dbReference type="Pfam" id="PF00015">
    <property type="entry name" value="MCPsignal"/>
    <property type="match status" value="1"/>
</dbReference>
<evidence type="ECO:0000256" key="5">
    <source>
        <dbReference type="PROSITE-ProRule" id="PRU00284"/>
    </source>
</evidence>
<proteinExistence type="inferred from homology"/>
<feature type="compositionally biased region" description="Low complexity" evidence="6">
    <location>
        <begin position="427"/>
        <end position="439"/>
    </location>
</feature>
<evidence type="ECO:0000313" key="11">
    <source>
        <dbReference type="EMBL" id="SCY27306.1"/>
    </source>
</evidence>
<evidence type="ECO:0000259" key="9">
    <source>
        <dbReference type="PROSITE" id="PS50192"/>
    </source>
</evidence>
<feature type="region of interest" description="Disordered" evidence="6">
    <location>
        <begin position="414"/>
        <end position="441"/>
    </location>
</feature>
<dbReference type="PANTHER" id="PTHR32089">
    <property type="entry name" value="METHYL-ACCEPTING CHEMOTAXIS PROTEIN MCPB"/>
    <property type="match status" value="1"/>
</dbReference>
<feature type="transmembrane region" description="Helical" evidence="7">
    <location>
        <begin position="12"/>
        <end position="33"/>
    </location>
</feature>
<reference evidence="11 12" key="1">
    <citation type="submission" date="2016-10" db="EMBL/GenBank/DDBJ databases">
        <authorList>
            <person name="de Groot N.N."/>
        </authorList>
    </citation>
    <scope>NUCLEOTIDE SEQUENCE [LARGE SCALE GENOMIC DNA]</scope>
    <source>
        <strain evidence="11 12">AA1</strain>
    </source>
</reference>
<feature type="domain" description="Methyl-accepting transducer" evidence="8">
    <location>
        <begin position="410"/>
        <end position="646"/>
    </location>
</feature>
<dbReference type="SUPFAM" id="SSF58104">
    <property type="entry name" value="Methyl-accepting chemotaxis protein (MCP) signaling domain"/>
    <property type="match status" value="1"/>
</dbReference>
<dbReference type="STRING" id="419481.SAMN05216233_10665"/>
<evidence type="ECO:0000256" key="4">
    <source>
        <dbReference type="ARBA" id="ARBA00029447"/>
    </source>
</evidence>
<evidence type="ECO:0000256" key="6">
    <source>
        <dbReference type="SAM" id="MobiDB-lite"/>
    </source>
</evidence>
<dbReference type="SMART" id="SM00283">
    <property type="entry name" value="MA"/>
    <property type="match status" value="1"/>
</dbReference>
<dbReference type="PROSITE" id="PS50111">
    <property type="entry name" value="CHEMOTAXIS_TRANSDUC_2"/>
    <property type="match status" value="1"/>
</dbReference>
<evidence type="ECO:0000256" key="1">
    <source>
        <dbReference type="ARBA" id="ARBA00004429"/>
    </source>
</evidence>
<keyword evidence="3 5" id="KW-0807">Transducer</keyword>
<keyword evidence="7" id="KW-0812">Transmembrane</keyword>
<organism evidence="11 12">
    <name type="scientific">Desulfoluna spongiiphila</name>
    <dbReference type="NCBI Taxonomy" id="419481"/>
    <lineage>
        <taxon>Bacteria</taxon>
        <taxon>Pseudomonadati</taxon>
        <taxon>Thermodesulfobacteriota</taxon>
        <taxon>Desulfobacteria</taxon>
        <taxon>Desulfobacterales</taxon>
        <taxon>Desulfolunaceae</taxon>
        <taxon>Desulfoluna</taxon>
    </lineage>
</organism>
<dbReference type="InterPro" id="IPR004089">
    <property type="entry name" value="MCPsignal_dom"/>
</dbReference>
<sequence length="682" mass="72839">MILDRLKIGTKILITFLMVGIVPLAVIGSVSVFKSSESLSEQSFEKLKIVQEIKKAQVREYYTRCLGDISVLSKNYALSEALNRFPMLFDEDGTVNMEGYDFYDTRYGESMKLAVTEYGYNDLLLIQANGRIVYSARKAPDLGKSVLEGPLSETHLGQVFSQGLEGVATTDFMPYAPADNQPIAFILAPISVVDNMTQEARVTGLVALKLDNGQLNSIATRREGMGETGESFLVTRTREGAVFRTDTRTGKAGDQAFFACLDDASAQESGAGTYTYKGEQQLVSYGKLGIDGLDWIMISKIDGHEAFASVRQLKTLIGVVVLFGIAAIVCVGFLIARSITRPINDIAAGMKDIADGEGDLTVRLKVKGRDELAELSHWFNTFINKVQEIIRLVSESAEKLNSSSTELAQISHVMSEGADEVSTKSGTASASSEEMSATMQSIAAATEQASANMNMVASAAEEMTVTISEISDHSDKSHSITREAVSQAHSAAGKMDTLGTAAQEISHVTEVITEISAKINLLSLNATIEAARAGEAGRGFAVVANEIKDLASQTAGATQEIRSHIEGIQNSTSETAGEISQITRVIDNVNGIVTTIAEAVKEQAVTTQEIAGNVAQASTGIQEVNENVAQSSLVSHSIADEISQINRISGETSSSSARVSNSAEALSGLAMEVSDLVGRFKV</sequence>
<evidence type="ECO:0000256" key="3">
    <source>
        <dbReference type="ARBA" id="ARBA00023224"/>
    </source>
</evidence>
<feature type="domain" description="T-SNARE coiled-coil homology" evidence="9">
    <location>
        <begin position="569"/>
        <end position="631"/>
    </location>
</feature>
<dbReference type="AlphaFoldDB" id="A0A1G5EK09"/>
<dbReference type="PANTHER" id="PTHR32089:SF112">
    <property type="entry name" value="LYSOZYME-LIKE PROTEIN-RELATED"/>
    <property type="match status" value="1"/>
</dbReference>
<dbReference type="InterPro" id="IPR003660">
    <property type="entry name" value="HAMP_dom"/>
</dbReference>
<dbReference type="Gene3D" id="1.10.287.950">
    <property type="entry name" value="Methyl-accepting chemotaxis protein"/>
    <property type="match status" value="1"/>
</dbReference>
<dbReference type="InterPro" id="IPR000727">
    <property type="entry name" value="T_SNARE_dom"/>
</dbReference>
<dbReference type="CDD" id="cd06225">
    <property type="entry name" value="HAMP"/>
    <property type="match status" value="1"/>
</dbReference>
<keyword evidence="2" id="KW-0997">Cell inner membrane</keyword>
<accession>A0A1G5EK09</accession>
<name>A0A1G5EK09_9BACT</name>
<evidence type="ECO:0000256" key="2">
    <source>
        <dbReference type="ARBA" id="ARBA00022519"/>
    </source>
</evidence>
<dbReference type="PROSITE" id="PS50192">
    <property type="entry name" value="T_SNARE"/>
    <property type="match status" value="1"/>
</dbReference>
<feature type="domain" description="HAMP" evidence="10">
    <location>
        <begin position="337"/>
        <end position="391"/>
    </location>
</feature>
<evidence type="ECO:0000313" key="12">
    <source>
        <dbReference type="Proteomes" id="UP000198870"/>
    </source>
</evidence>
<dbReference type="PROSITE" id="PS50885">
    <property type="entry name" value="HAMP"/>
    <property type="match status" value="1"/>
</dbReference>
<comment type="similarity">
    <text evidence="4">Belongs to the methyl-accepting chemotaxis (MCP) protein family.</text>
</comment>
<evidence type="ECO:0000256" key="7">
    <source>
        <dbReference type="SAM" id="Phobius"/>
    </source>
</evidence>
<dbReference type="EMBL" id="FMUX01000006">
    <property type="protein sequence ID" value="SCY27306.1"/>
    <property type="molecule type" value="Genomic_DNA"/>
</dbReference>
<keyword evidence="12" id="KW-1185">Reference proteome</keyword>
<comment type="subcellular location">
    <subcellularLocation>
        <location evidence="1">Cell inner membrane</location>
        <topology evidence="1">Multi-pass membrane protein</topology>
    </subcellularLocation>
</comment>
<keyword evidence="7" id="KW-1133">Transmembrane helix</keyword>
<protein>
    <submittedName>
        <fullName evidence="11">Methyl-accepting chemotaxis protein</fullName>
    </submittedName>
</protein>
<dbReference type="GO" id="GO:0007165">
    <property type="term" value="P:signal transduction"/>
    <property type="evidence" value="ECO:0007669"/>
    <property type="project" value="UniProtKB-KW"/>
</dbReference>
<feature type="transmembrane region" description="Helical" evidence="7">
    <location>
        <begin position="316"/>
        <end position="336"/>
    </location>
</feature>
<dbReference type="Gene3D" id="1.10.8.500">
    <property type="entry name" value="HAMP domain in histidine kinase"/>
    <property type="match status" value="1"/>
</dbReference>
<evidence type="ECO:0000259" key="10">
    <source>
        <dbReference type="PROSITE" id="PS50885"/>
    </source>
</evidence>
<dbReference type="SMART" id="SM00304">
    <property type="entry name" value="HAMP"/>
    <property type="match status" value="1"/>
</dbReference>
<dbReference type="GO" id="GO:0005886">
    <property type="term" value="C:plasma membrane"/>
    <property type="evidence" value="ECO:0007669"/>
    <property type="project" value="UniProtKB-SubCell"/>
</dbReference>
<dbReference type="Pfam" id="PF00672">
    <property type="entry name" value="HAMP"/>
    <property type="match status" value="1"/>
</dbReference>